<protein>
    <submittedName>
        <fullName evidence="2">Cell division protein FtsJ</fullName>
    </submittedName>
</protein>
<dbReference type="Proteomes" id="UP000266177">
    <property type="component" value="Unassembled WGS sequence"/>
</dbReference>
<accession>A0A3A3H570</accession>
<reference evidence="2 3" key="1">
    <citation type="submission" date="2018-09" db="EMBL/GenBank/DDBJ databases">
        <title>Paenibacillus SK2017-BO5.</title>
        <authorList>
            <person name="Piskunova J.V."/>
            <person name="Dubiley S.A."/>
            <person name="Severinov K.V."/>
        </authorList>
    </citation>
    <scope>NUCLEOTIDE SEQUENCE [LARGE SCALE GENOMIC DNA]</scope>
    <source>
        <strain evidence="2 3">BO5</strain>
    </source>
</reference>
<sequence length="113" mass="13395">MIHVYLDDWRRCPDGFVLARNMEECLLLLEEERVGILSLDHDLGPDEPTGTELVLEMVRRGLYPQEEIYLHTSCPEGRQRMYQQLYKHKPDSVKLHNGPMGWDTLERVRMEKQ</sequence>
<comment type="caution">
    <text evidence="2">The sequence shown here is derived from an EMBL/GenBank/DDBJ whole genome shotgun (WGS) entry which is preliminary data.</text>
</comment>
<dbReference type="GO" id="GO:0051301">
    <property type="term" value="P:cell division"/>
    <property type="evidence" value="ECO:0007669"/>
    <property type="project" value="UniProtKB-KW"/>
</dbReference>
<feature type="domain" description="Cyclic-phosphate processing Receiver" evidence="1">
    <location>
        <begin position="2"/>
        <end position="86"/>
    </location>
</feature>
<dbReference type="RefSeq" id="WP_119793111.1">
    <property type="nucleotide sequence ID" value="NZ_QYZD01000006.1"/>
</dbReference>
<name>A0A3A3H570_PANTH</name>
<evidence type="ECO:0000259" key="1">
    <source>
        <dbReference type="Pfam" id="PF20274"/>
    </source>
</evidence>
<dbReference type="EMBL" id="QYZD01000006">
    <property type="protein sequence ID" value="RJG24620.1"/>
    <property type="molecule type" value="Genomic_DNA"/>
</dbReference>
<evidence type="ECO:0000313" key="3">
    <source>
        <dbReference type="Proteomes" id="UP000266177"/>
    </source>
</evidence>
<keyword evidence="2" id="KW-0132">Cell division</keyword>
<dbReference type="InterPro" id="IPR046909">
    <property type="entry name" value="cREC_REC"/>
</dbReference>
<organism evidence="2 3">
    <name type="scientific">Paenibacillus thiaminolyticus</name>
    <name type="common">Bacillus thiaminolyticus</name>
    <dbReference type="NCBI Taxonomy" id="49283"/>
    <lineage>
        <taxon>Bacteria</taxon>
        <taxon>Bacillati</taxon>
        <taxon>Bacillota</taxon>
        <taxon>Bacilli</taxon>
        <taxon>Bacillales</taxon>
        <taxon>Paenibacillaceae</taxon>
        <taxon>Paenibacillus</taxon>
    </lineage>
</organism>
<keyword evidence="2" id="KW-0131">Cell cycle</keyword>
<proteinExistence type="predicted"/>
<evidence type="ECO:0000313" key="2">
    <source>
        <dbReference type="EMBL" id="RJG24620.1"/>
    </source>
</evidence>
<gene>
    <name evidence="2" type="ORF">DQX05_09890</name>
</gene>
<dbReference type="AlphaFoldDB" id="A0A3A3H570"/>
<dbReference type="Pfam" id="PF20274">
    <property type="entry name" value="cREC_REC"/>
    <property type="match status" value="1"/>
</dbReference>
<dbReference type="OrthoDB" id="2614698at2"/>